<feature type="transmembrane region" description="Helical" evidence="5">
    <location>
        <begin position="374"/>
        <end position="393"/>
    </location>
</feature>
<feature type="transmembrane region" description="Helical" evidence="5">
    <location>
        <begin position="101"/>
        <end position="118"/>
    </location>
</feature>
<comment type="subcellular location">
    <subcellularLocation>
        <location evidence="1">Membrane</location>
        <topology evidence="1">Multi-pass membrane protein</topology>
    </subcellularLocation>
</comment>
<feature type="transmembrane region" description="Helical" evidence="5">
    <location>
        <begin position="45"/>
        <end position="62"/>
    </location>
</feature>
<feature type="transmembrane region" description="Helical" evidence="5">
    <location>
        <begin position="171"/>
        <end position="189"/>
    </location>
</feature>
<accession>A0A1W1CUN6</accession>
<feature type="transmembrane region" description="Helical" evidence="5">
    <location>
        <begin position="216"/>
        <end position="232"/>
    </location>
</feature>
<evidence type="ECO:0000256" key="4">
    <source>
        <dbReference type="ARBA" id="ARBA00023136"/>
    </source>
</evidence>
<keyword evidence="2 5" id="KW-0812">Transmembrane</keyword>
<evidence type="ECO:0000256" key="5">
    <source>
        <dbReference type="SAM" id="Phobius"/>
    </source>
</evidence>
<reference evidence="7" key="1">
    <citation type="submission" date="2016-10" db="EMBL/GenBank/DDBJ databases">
        <authorList>
            <person name="de Groot N.N."/>
        </authorList>
    </citation>
    <scope>NUCLEOTIDE SEQUENCE</scope>
</reference>
<dbReference type="PANTHER" id="PTHR37422:SF17">
    <property type="entry name" value="O-ANTIGEN LIGASE"/>
    <property type="match status" value="1"/>
</dbReference>
<evidence type="ECO:0000256" key="2">
    <source>
        <dbReference type="ARBA" id="ARBA00022692"/>
    </source>
</evidence>
<evidence type="ECO:0000313" key="7">
    <source>
        <dbReference type="EMBL" id="SFV69524.1"/>
    </source>
</evidence>
<protein>
    <submittedName>
        <fullName evidence="7">Oligosaccharide repeat unit polymerase Wzy</fullName>
    </submittedName>
</protein>
<name>A0A1W1CUN6_9ZZZZ</name>
<feature type="transmembrane region" description="Helical" evidence="5">
    <location>
        <begin position="130"/>
        <end position="151"/>
    </location>
</feature>
<feature type="transmembrane region" description="Helical" evidence="5">
    <location>
        <begin position="74"/>
        <end position="95"/>
    </location>
</feature>
<keyword evidence="4 5" id="KW-0472">Membrane</keyword>
<feature type="transmembrane region" description="Helical" evidence="5">
    <location>
        <begin position="315"/>
        <end position="338"/>
    </location>
</feature>
<evidence type="ECO:0000256" key="3">
    <source>
        <dbReference type="ARBA" id="ARBA00022989"/>
    </source>
</evidence>
<feature type="domain" description="O-antigen ligase-related" evidence="6">
    <location>
        <begin position="200"/>
        <end position="332"/>
    </location>
</feature>
<sequence>MTIYSKWRKKVWLYLNDIIYLRLTTRVINVFFSLMIITLPFVNKFSRVMVLFYLLLFFRMIYKNKDFIIPYMHKLFLFGLFTIIVLGDLSNGISLESLKRMLYLAIFISLYYATLYFVRKNILKIDTFVYAIVISMTVYMINGYIQFFSGYDLILHSTLQNDGICSISKNRNIFGLAMFFYMALLSFLVFEKKMYWTILFLLFAIVAIILTLSRQIWITAILFFFVLIFYKHHMISMRFWMMGLVGIIAIVFLFLYIPELHERVILLQNGYSSGRMELWKILISHIPEAPLLGHGFHSPLNITGTKIEYDYAHNLTIGILFNLGIFGFLFYLIFIGYFLKLLVQCQNIQIKPYLIALFIALFMVQQQLGGSMLIHKFIGPSMMIFLAWVTSYSSTETFIKKKRNF</sequence>
<dbReference type="Pfam" id="PF04932">
    <property type="entry name" value="Wzy_C"/>
    <property type="match status" value="1"/>
</dbReference>
<feature type="transmembrane region" description="Helical" evidence="5">
    <location>
        <begin position="239"/>
        <end position="257"/>
    </location>
</feature>
<dbReference type="InterPro" id="IPR051533">
    <property type="entry name" value="WaaL-like"/>
</dbReference>
<gene>
    <name evidence="7" type="ORF">MNB_SV-3-555</name>
</gene>
<evidence type="ECO:0000256" key="1">
    <source>
        <dbReference type="ARBA" id="ARBA00004141"/>
    </source>
</evidence>
<feature type="transmembrane region" description="Helical" evidence="5">
    <location>
        <begin position="20"/>
        <end position="39"/>
    </location>
</feature>
<dbReference type="EMBL" id="FPHI01000044">
    <property type="protein sequence ID" value="SFV69524.1"/>
    <property type="molecule type" value="Genomic_DNA"/>
</dbReference>
<organism evidence="7">
    <name type="scientific">hydrothermal vent metagenome</name>
    <dbReference type="NCBI Taxonomy" id="652676"/>
    <lineage>
        <taxon>unclassified sequences</taxon>
        <taxon>metagenomes</taxon>
        <taxon>ecological metagenomes</taxon>
    </lineage>
</organism>
<feature type="transmembrane region" description="Helical" evidence="5">
    <location>
        <begin position="194"/>
        <end position="210"/>
    </location>
</feature>
<feature type="transmembrane region" description="Helical" evidence="5">
    <location>
        <begin position="350"/>
        <end position="368"/>
    </location>
</feature>
<dbReference type="AlphaFoldDB" id="A0A1W1CUN6"/>
<evidence type="ECO:0000259" key="6">
    <source>
        <dbReference type="Pfam" id="PF04932"/>
    </source>
</evidence>
<proteinExistence type="predicted"/>
<dbReference type="PANTHER" id="PTHR37422">
    <property type="entry name" value="TEICHURONIC ACID BIOSYNTHESIS PROTEIN TUAE"/>
    <property type="match status" value="1"/>
</dbReference>
<dbReference type="GO" id="GO:0016020">
    <property type="term" value="C:membrane"/>
    <property type="evidence" value="ECO:0007669"/>
    <property type="project" value="UniProtKB-SubCell"/>
</dbReference>
<keyword evidence="3 5" id="KW-1133">Transmembrane helix</keyword>
<dbReference type="InterPro" id="IPR007016">
    <property type="entry name" value="O-antigen_ligase-rel_domated"/>
</dbReference>